<proteinExistence type="predicted"/>
<evidence type="ECO:0000313" key="1">
    <source>
        <dbReference type="EMBL" id="QCD78494.1"/>
    </source>
</evidence>
<dbReference type="Proteomes" id="UP000501690">
    <property type="component" value="Linkage Group LG1"/>
</dbReference>
<accession>A0A4D6KXM0</accession>
<protein>
    <submittedName>
        <fullName evidence="1">Uncharacterized protein</fullName>
    </submittedName>
</protein>
<dbReference type="AlphaFoldDB" id="A0A4D6KXM0"/>
<name>A0A4D6KXM0_VIGUN</name>
<gene>
    <name evidence="1" type="ORF">DEO72_LG1g2127</name>
</gene>
<dbReference type="EMBL" id="CP039345">
    <property type="protein sequence ID" value="QCD78494.1"/>
    <property type="molecule type" value="Genomic_DNA"/>
</dbReference>
<evidence type="ECO:0000313" key="2">
    <source>
        <dbReference type="Proteomes" id="UP000501690"/>
    </source>
</evidence>
<reference evidence="1 2" key="1">
    <citation type="submission" date="2019-04" db="EMBL/GenBank/DDBJ databases">
        <title>An improved genome assembly and genetic linkage map for asparagus bean, Vigna unguiculata ssp. sesquipedialis.</title>
        <authorList>
            <person name="Xia Q."/>
            <person name="Zhang R."/>
            <person name="Dong Y."/>
        </authorList>
    </citation>
    <scope>NUCLEOTIDE SEQUENCE [LARGE SCALE GENOMIC DNA]</scope>
    <source>
        <tissue evidence="1">Leaf</tissue>
    </source>
</reference>
<keyword evidence="2" id="KW-1185">Reference proteome</keyword>
<organism evidence="1 2">
    <name type="scientific">Vigna unguiculata</name>
    <name type="common">Cowpea</name>
    <dbReference type="NCBI Taxonomy" id="3917"/>
    <lineage>
        <taxon>Eukaryota</taxon>
        <taxon>Viridiplantae</taxon>
        <taxon>Streptophyta</taxon>
        <taxon>Embryophyta</taxon>
        <taxon>Tracheophyta</taxon>
        <taxon>Spermatophyta</taxon>
        <taxon>Magnoliopsida</taxon>
        <taxon>eudicotyledons</taxon>
        <taxon>Gunneridae</taxon>
        <taxon>Pentapetalae</taxon>
        <taxon>rosids</taxon>
        <taxon>fabids</taxon>
        <taxon>Fabales</taxon>
        <taxon>Fabaceae</taxon>
        <taxon>Papilionoideae</taxon>
        <taxon>50 kb inversion clade</taxon>
        <taxon>NPAAA clade</taxon>
        <taxon>indigoferoid/millettioid clade</taxon>
        <taxon>Phaseoleae</taxon>
        <taxon>Vigna</taxon>
    </lineage>
</organism>
<sequence length="86" mass="9594">MLRCGSGMEVLVRSAVVKNEGGMVAEHWWLARRDEGCRSVSADNGTLQICDVCSLCAREGVVLTLLFHVFRPSCNYVMMCVQVRGW</sequence>